<evidence type="ECO:0000313" key="1">
    <source>
        <dbReference type="EMBL" id="SVD67448.1"/>
    </source>
</evidence>
<protein>
    <submittedName>
        <fullName evidence="1">Uncharacterized protein</fullName>
    </submittedName>
</protein>
<feature type="non-terminal residue" evidence="1">
    <location>
        <position position="1"/>
    </location>
</feature>
<proteinExistence type="predicted"/>
<accession>A0A382XAT1</accession>
<reference evidence="1" key="1">
    <citation type="submission" date="2018-05" db="EMBL/GenBank/DDBJ databases">
        <authorList>
            <person name="Lanie J.A."/>
            <person name="Ng W.-L."/>
            <person name="Kazmierczak K.M."/>
            <person name="Andrzejewski T.M."/>
            <person name="Davidsen T.M."/>
            <person name="Wayne K.J."/>
            <person name="Tettelin H."/>
            <person name="Glass J.I."/>
            <person name="Rusch D."/>
            <person name="Podicherti R."/>
            <person name="Tsui H.-C.T."/>
            <person name="Winkler M.E."/>
        </authorList>
    </citation>
    <scope>NUCLEOTIDE SEQUENCE</scope>
</reference>
<dbReference type="EMBL" id="UINC01165834">
    <property type="protein sequence ID" value="SVD67448.1"/>
    <property type="molecule type" value="Genomic_DNA"/>
</dbReference>
<dbReference type="AlphaFoldDB" id="A0A382XAT1"/>
<sequence>VHIGETEIATGVPEGQSLVVESKQVQYSSVEVMHMNSVLDGKVTKLISRPVDDARLYSAA</sequence>
<feature type="non-terminal residue" evidence="1">
    <location>
        <position position="60"/>
    </location>
</feature>
<organism evidence="1">
    <name type="scientific">marine metagenome</name>
    <dbReference type="NCBI Taxonomy" id="408172"/>
    <lineage>
        <taxon>unclassified sequences</taxon>
        <taxon>metagenomes</taxon>
        <taxon>ecological metagenomes</taxon>
    </lineage>
</organism>
<gene>
    <name evidence="1" type="ORF">METZ01_LOCUS420302</name>
</gene>
<name>A0A382XAT1_9ZZZZ</name>